<dbReference type="AlphaFoldDB" id="A0AAV7J6G0"/>
<sequence>MEIRNNNSTCLPPQAFINFDSKGLIQSPSNVPVLYHTRRHQAIRKISENQETVYNTAIPNRDFLDFHILNKKYWWLTDESPHRKAIAKRREAYNSFNKVQKKKRNNRLVEKRRLQRP</sequence>
<comment type="caution">
    <text evidence="2">The sequence shown here is derived from an EMBL/GenBank/DDBJ whole genome shotgun (WGS) entry which is preliminary data.</text>
</comment>
<organism evidence="2 3">
    <name type="scientific">Cotesia glomerata</name>
    <name type="common">Lepidopteran parasitic wasp</name>
    <name type="synonym">Apanteles glomeratus</name>
    <dbReference type="NCBI Taxonomy" id="32391"/>
    <lineage>
        <taxon>Eukaryota</taxon>
        <taxon>Metazoa</taxon>
        <taxon>Ecdysozoa</taxon>
        <taxon>Arthropoda</taxon>
        <taxon>Hexapoda</taxon>
        <taxon>Insecta</taxon>
        <taxon>Pterygota</taxon>
        <taxon>Neoptera</taxon>
        <taxon>Endopterygota</taxon>
        <taxon>Hymenoptera</taxon>
        <taxon>Apocrita</taxon>
        <taxon>Ichneumonoidea</taxon>
        <taxon>Braconidae</taxon>
        <taxon>Microgastrinae</taxon>
        <taxon>Cotesia</taxon>
    </lineage>
</organism>
<dbReference type="Proteomes" id="UP000826195">
    <property type="component" value="Unassembled WGS sequence"/>
</dbReference>
<keyword evidence="3" id="KW-1185">Reference proteome</keyword>
<reference evidence="2 3" key="1">
    <citation type="journal article" date="2021" name="J. Hered.">
        <title>A chromosome-level genome assembly of the parasitoid wasp, Cotesia glomerata (Hymenoptera: Braconidae).</title>
        <authorList>
            <person name="Pinto B.J."/>
            <person name="Weis J.J."/>
            <person name="Gamble T."/>
            <person name="Ode P.J."/>
            <person name="Paul R."/>
            <person name="Zaspel J.M."/>
        </authorList>
    </citation>
    <scope>NUCLEOTIDE SEQUENCE [LARGE SCALE GENOMIC DNA]</scope>
    <source>
        <strain evidence="2">CgM1</strain>
    </source>
</reference>
<protein>
    <submittedName>
        <fullName evidence="2">Uncharacterized protein</fullName>
    </submittedName>
</protein>
<gene>
    <name evidence="2" type="ORF">KQX54_003704</name>
</gene>
<evidence type="ECO:0000313" key="3">
    <source>
        <dbReference type="Proteomes" id="UP000826195"/>
    </source>
</evidence>
<evidence type="ECO:0000256" key="1">
    <source>
        <dbReference type="SAM" id="MobiDB-lite"/>
    </source>
</evidence>
<feature type="compositionally biased region" description="Basic and acidic residues" evidence="1">
    <location>
        <begin position="107"/>
        <end position="117"/>
    </location>
</feature>
<dbReference type="EMBL" id="JAHXZJ010000001">
    <property type="protein sequence ID" value="KAH0566742.1"/>
    <property type="molecule type" value="Genomic_DNA"/>
</dbReference>
<proteinExistence type="predicted"/>
<evidence type="ECO:0000313" key="2">
    <source>
        <dbReference type="EMBL" id="KAH0566742.1"/>
    </source>
</evidence>
<feature type="region of interest" description="Disordered" evidence="1">
    <location>
        <begin position="94"/>
        <end position="117"/>
    </location>
</feature>
<accession>A0AAV7J6G0</accession>
<name>A0AAV7J6G0_COTGL</name>